<dbReference type="PROSITE" id="PS51318">
    <property type="entry name" value="TAT"/>
    <property type="match status" value="1"/>
</dbReference>
<organism evidence="7 8">
    <name type="scientific">Xanthomonas euroxanthea</name>
    <dbReference type="NCBI Taxonomy" id="2259622"/>
    <lineage>
        <taxon>Bacteria</taxon>
        <taxon>Pseudomonadati</taxon>
        <taxon>Pseudomonadota</taxon>
        <taxon>Gammaproteobacteria</taxon>
        <taxon>Lysobacterales</taxon>
        <taxon>Lysobacteraceae</taxon>
        <taxon>Xanthomonas</taxon>
    </lineage>
</organism>
<gene>
    <name evidence="7" type="ORF">CPBF424_22010</name>
</gene>
<dbReference type="InterPro" id="IPR006311">
    <property type="entry name" value="TAT_signal"/>
</dbReference>
<sequence>MHRRRFLQSLLAATGSAALGGFALHSLPAHAAEAAEFQRRLQRTPWLLGWRSVVSPTQGPATATLHGALPEGLAGSLYRNGPAWTERAGFRYEHWFDGDGMVHRWRLGGGQVRHLGRMVATHKFTQEQQAGRFLYHAAGTCVPEMEPARNNDDTNTANTSVTMLNGRLFALWEAGSAIELDPDALDTLGPVTWREDLAAMPFSAHPLTDHDGSMWNVGSISVVGSTGVVLWHLGADATLRNVQMLHTDAPAYMHSFAMTDRHLILVMAPYRRLDGDGAFFEQMRFTPDAPCRIAVVPKDALDQPRWFEADFAVAYHFADAYAQQDRIVVRAIVHTDPEEARSPMRAAMHGDPQAAPAPVQLRSLHLDLASGRAHWQVHPVDNLELPLFDHRTPGTQGARLYAPCIDGPNQSPFLNAVAGYDLERDCRQVHRYGPHVLAEEHVFVAKPGSTRPDQGWLVGTVLDTQRARTGLMVLDAQHIDAGPIAQAWLPYAIPLGFHGHFVAAAPRGR</sequence>
<dbReference type="PANTHER" id="PTHR10543:SF89">
    <property type="entry name" value="CAROTENOID 9,10(9',10')-CLEAVAGE DIOXYGENASE 1"/>
    <property type="match status" value="1"/>
</dbReference>
<feature type="binding site" evidence="5">
    <location>
        <position position="498"/>
    </location>
    <ligand>
        <name>Fe cation</name>
        <dbReference type="ChEBI" id="CHEBI:24875"/>
        <note>catalytic</note>
    </ligand>
</feature>
<dbReference type="GO" id="GO:0010436">
    <property type="term" value="F:carotenoid dioxygenase activity"/>
    <property type="evidence" value="ECO:0007669"/>
    <property type="project" value="TreeGrafter"/>
</dbReference>
<comment type="caution">
    <text evidence="7">The sequence shown here is derived from an EMBL/GenBank/DDBJ whole genome shotgun (WGS) entry which is preliminary data.</text>
</comment>
<dbReference type="Pfam" id="PF03055">
    <property type="entry name" value="RPE65"/>
    <property type="match status" value="1"/>
</dbReference>
<dbReference type="GO" id="GO:0016121">
    <property type="term" value="P:carotene catabolic process"/>
    <property type="evidence" value="ECO:0007669"/>
    <property type="project" value="TreeGrafter"/>
</dbReference>
<keyword evidence="6" id="KW-0732">Signal</keyword>
<keyword evidence="2 5" id="KW-0479">Metal-binding</keyword>
<evidence type="ECO:0000313" key="7">
    <source>
        <dbReference type="EMBL" id="SUZ28385.1"/>
    </source>
</evidence>
<dbReference type="InterPro" id="IPR004294">
    <property type="entry name" value="Carotenoid_Oase"/>
</dbReference>
<feature type="binding site" evidence="5">
    <location>
        <position position="254"/>
    </location>
    <ligand>
        <name>Fe cation</name>
        <dbReference type="ChEBI" id="CHEBI:24875"/>
        <note>catalytic</note>
    </ligand>
</feature>
<feature type="signal peptide" evidence="6">
    <location>
        <begin position="1"/>
        <end position="31"/>
    </location>
</feature>
<dbReference type="PANTHER" id="PTHR10543">
    <property type="entry name" value="BETA-CAROTENE DIOXYGENASE"/>
    <property type="match status" value="1"/>
</dbReference>
<evidence type="ECO:0000313" key="8">
    <source>
        <dbReference type="Proteomes" id="UP000254168"/>
    </source>
</evidence>
<dbReference type="Proteomes" id="UP000254168">
    <property type="component" value="Unassembled WGS sequence"/>
</dbReference>
<evidence type="ECO:0000256" key="1">
    <source>
        <dbReference type="ARBA" id="ARBA00006787"/>
    </source>
</evidence>
<evidence type="ECO:0000256" key="3">
    <source>
        <dbReference type="ARBA" id="ARBA00023002"/>
    </source>
</evidence>
<reference evidence="7 8" key="1">
    <citation type="submission" date="2018-06" db="EMBL/GenBank/DDBJ databases">
        <authorList>
            <person name="Pothier F. J."/>
        </authorList>
    </citation>
    <scope>NUCLEOTIDE SEQUENCE [LARGE SCALE GENOMIC DNA]</scope>
    <source>
        <strain evidence="7 8">CPBF 424</strain>
    </source>
</reference>
<feature type="chain" id="PRO_5041470309" evidence="6">
    <location>
        <begin position="32"/>
        <end position="509"/>
    </location>
</feature>
<evidence type="ECO:0000256" key="6">
    <source>
        <dbReference type="SAM" id="SignalP"/>
    </source>
</evidence>
<feature type="binding site" evidence="5">
    <location>
        <position position="316"/>
    </location>
    <ligand>
        <name>Fe cation</name>
        <dbReference type="ChEBI" id="CHEBI:24875"/>
        <note>catalytic</note>
    </ligand>
</feature>
<keyword evidence="4 5" id="KW-0408">Iron</keyword>
<protein>
    <submittedName>
        <fullName evidence="7">Lignostilbene alpha-beta-dioxygenase</fullName>
    </submittedName>
</protein>
<keyword evidence="8" id="KW-1185">Reference proteome</keyword>
<evidence type="ECO:0000256" key="4">
    <source>
        <dbReference type="ARBA" id="ARBA00023004"/>
    </source>
</evidence>
<keyword evidence="3" id="KW-0560">Oxidoreductase</keyword>
<name>A0AA46C8F3_9XANT</name>
<comment type="similarity">
    <text evidence="1">Belongs to the carotenoid oxygenase family.</text>
</comment>
<dbReference type="GO" id="GO:0046872">
    <property type="term" value="F:metal ion binding"/>
    <property type="evidence" value="ECO:0007669"/>
    <property type="project" value="UniProtKB-KW"/>
</dbReference>
<feature type="binding site" evidence="5">
    <location>
        <position position="205"/>
    </location>
    <ligand>
        <name>Fe cation</name>
        <dbReference type="ChEBI" id="CHEBI:24875"/>
        <note>catalytic</note>
    </ligand>
</feature>
<proteinExistence type="inferred from homology"/>
<dbReference type="AlphaFoldDB" id="A0AA46C8F3"/>
<evidence type="ECO:0000256" key="5">
    <source>
        <dbReference type="PIRSR" id="PIRSR604294-1"/>
    </source>
</evidence>
<accession>A0AA46C8F3</accession>
<dbReference type="RefSeq" id="WP_115677003.1">
    <property type="nucleotide sequence ID" value="NZ_LR994544.1"/>
</dbReference>
<dbReference type="EMBL" id="UIHB01000002">
    <property type="protein sequence ID" value="SUZ28385.1"/>
    <property type="molecule type" value="Genomic_DNA"/>
</dbReference>
<evidence type="ECO:0000256" key="2">
    <source>
        <dbReference type="ARBA" id="ARBA00022723"/>
    </source>
</evidence>
<comment type="cofactor">
    <cofactor evidence="5">
        <name>Fe(2+)</name>
        <dbReference type="ChEBI" id="CHEBI:29033"/>
    </cofactor>
    <text evidence="5">Binds 1 Fe(2+) ion per subunit.</text>
</comment>